<reference evidence="2 3" key="1">
    <citation type="submission" date="2023-07" db="EMBL/GenBank/DDBJ databases">
        <title>Sequencing the genomes of 1000 actinobacteria strains.</title>
        <authorList>
            <person name="Klenk H.-P."/>
        </authorList>
    </citation>
    <scope>NUCLEOTIDE SEQUENCE [LARGE SCALE GENOMIC DNA]</scope>
    <source>
        <strain evidence="2 3">DSM 19426</strain>
    </source>
</reference>
<evidence type="ECO:0000313" key="2">
    <source>
        <dbReference type="EMBL" id="MDR7361436.1"/>
    </source>
</evidence>
<dbReference type="SUPFAM" id="SSF52218">
    <property type="entry name" value="Flavoproteins"/>
    <property type="match status" value="1"/>
</dbReference>
<proteinExistence type="predicted"/>
<evidence type="ECO:0000259" key="1">
    <source>
        <dbReference type="PROSITE" id="PS50902"/>
    </source>
</evidence>
<dbReference type="Proteomes" id="UP001183648">
    <property type="component" value="Unassembled WGS sequence"/>
</dbReference>
<dbReference type="PROSITE" id="PS50902">
    <property type="entry name" value="FLAVODOXIN_LIKE"/>
    <property type="match status" value="1"/>
</dbReference>
<name>A0ABU2BT36_9ACTN</name>
<keyword evidence="3" id="KW-1185">Reference proteome</keyword>
<dbReference type="InterPro" id="IPR029039">
    <property type="entry name" value="Flavoprotein-like_sf"/>
</dbReference>
<dbReference type="InterPro" id="IPR008254">
    <property type="entry name" value="Flavodoxin/NO_synth"/>
</dbReference>
<dbReference type="PROSITE" id="PS00201">
    <property type="entry name" value="FLAVODOXIN"/>
    <property type="match status" value="1"/>
</dbReference>
<feature type="domain" description="Flavodoxin-like" evidence="1">
    <location>
        <begin position="3"/>
        <end position="162"/>
    </location>
</feature>
<dbReference type="EMBL" id="JAVDYG010000001">
    <property type="protein sequence ID" value="MDR7361436.1"/>
    <property type="molecule type" value="Genomic_DNA"/>
</dbReference>
<protein>
    <submittedName>
        <fullName evidence="2">Flavodoxin</fullName>
    </submittedName>
</protein>
<organism evidence="2 3">
    <name type="scientific">Nocardioides marmoribigeumensis</name>
    <dbReference type="NCBI Taxonomy" id="433649"/>
    <lineage>
        <taxon>Bacteria</taxon>
        <taxon>Bacillati</taxon>
        <taxon>Actinomycetota</taxon>
        <taxon>Actinomycetes</taxon>
        <taxon>Propionibacteriales</taxon>
        <taxon>Nocardioidaceae</taxon>
        <taxon>Nocardioides</taxon>
    </lineage>
</organism>
<comment type="caution">
    <text evidence="2">The sequence shown here is derived from an EMBL/GenBank/DDBJ whole genome shotgun (WGS) entry which is preliminary data.</text>
</comment>
<gene>
    <name evidence="2" type="ORF">J2S63_000989</name>
</gene>
<dbReference type="RefSeq" id="WP_310299407.1">
    <property type="nucleotide sequence ID" value="NZ_BAAAPS010000007.1"/>
</dbReference>
<sequence>MRALVVFESLWGNTEQVARAVAAGLGESAEVEVVDVREAPALPDGVDLVVAGGPTHAFSMTRASTRADAVKQGAPHGTGEPGLREWLEAQPRTGHHRIATFDTRVTKVHRLPGSAARSAARSARKHGYAVATEPTSFYVDDTAGPLADGELERATAWGRELARL</sequence>
<accession>A0ABU2BT36</accession>
<dbReference type="Gene3D" id="3.40.50.360">
    <property type="match status" value="1"/>
</dbReference>
<evidence type="ECO:0000313" key="3">
    <source>
        <dbReference type="Proteomes" id="UP001183648"/>
    </source>
</evidence>
<dbReference type="InterPro" id="IPR001226">
    <property type="entry name" value="Flavodoxin_CS"/>
</dbReference>